<dbReference type="Pfam" id="PF00296">
    <property type="entry name" value="Bac_luciferase"/>
    <property type="match status" value="1"/>
</dbReference>
<dbReference type="RefSeq" id="WP_168114120.1">
    <property type="nucleotide sequence ID" value="NZ_BOON01000013.1"/>
</dbReference>
<dbReference type="PANTHER" id="PTHR43244">
    <property type="match status" value="1"/>
</dbReference>
<evidence type="ECO:0000313" key="3">
    <source>
        <dbReference type="EMBL" id="GII21796.1"/>
    </source>
</evidence>
<dbReference type="InterPro" id="IPR050564">
    <property type="entry name" value="F420-G6PD/mer"/>
</dbReference>
<sequence>MASYGYTLMCEQAGPTQLVNDAIRAERAGFDFAVISDHYYPWLEEQGHSPYAWSVLGAVAYETSRMELMSFVTSPIRRYHPAVVAQKAATIGVMSGGRFTLGLGAGENLNEHVVGAWPHVAQRHDMLVEALDIIRPLLAGETIHHGGEYFEAPEAKLWDLPEERVPIGIAVSGPSSCEIAGEFADVMIAVEPKRELCEMFDAAGGSGKPRYGQVAVCYGPDEAQCRKIAHEQFRWFGLGWPVNAELPNPRSFAHASASVSEEEVAEAIPCGPDLDKHVEAVRTFVDAGFTHVAVVQVGAEGQGAFLDFAERELLPALRGS</sequence>
<evidence type="ECO:0000313" key="4">
    <source>
        <dbReference type="Proteomes" id="UP000599074"/>
    </source>
</evidence>
<evidence type="ECO:0000259" key="2">
    <source>
        <dbReference type="Pfam" id="PF00296"/>
    </source>
</evidence>
<dbReference type="PANTHER" id="PTHR43244:SF1">
    <property type="entry name" value="5,10-METHYLENETETRAHYDROMETHANOPTERIN REDUCTASE"/>
    <property type="match status" value="1"/>
</dbReference>
<dbReference type="InterPro" id="IPR011251">
    <property type="entry name" value="Luciferase-like_dom"/>
</dbReference>
<dbReference type="AlphaFoldDB" id="A0A8J3TA58"/>
<organism evidence="3 4">
    <name type="scientific">Planosporangium mesophilum</name>
    <dbReference type="NCBI Taxonomy" id="689768"/>
    <lineage>
        <taxon>Bacteria</taxon>
        <taxon>Bacillati</taxon>
        <taxon>Actinomycetota</taxon>
        <taxon>Actinomycetes</taxon>
        <taxon>Micromonosporales</taxon>
        <taxon>Micromonosporaceae</taxon>
        <taxon>Planosporangium</taxon>
    </lineage>
</organism>
<accession>A0A8J3TA58</accession>
<dbReference type="Gene3D" id="3.20.20.30">
    <property type="entry name" value="Luciferase-like domain"/>
    <property type="match status" value="1"/>
</dbReference>
<keyword evidence="4" id="KW-1185">Reference proteome</keyword>
<gene>
    <name evidence="3" type="ORF">Pme01_13930</name>
</gene>
<dbReference type="EMBL" id="BOON01000013">
    <property type="protein sequence ID" value="GII21796.1"/>
    <property type="molecule type" value="Genomic_DNA"/>
</dbReference>
<dbReference type="InterPro" id="IPR036661">
    <property type="entry name" value="Luciferase-like_sf"/>
</dbReference>
<protein>
    <submittedName>
        <fullName evidence="3">LLM class F420-dependent oxidoreductase</fullName>
    </submittedName>
</protein>
<dbReference type="NCBIfam" id="TIGR03557">
    <property type="entry name" value="F420_G6P_family"/>
    <property type="match status" value="1"/>
</dbReference>
<dbReference type="GO" id="GO:0016705">
    <property type="term" value="F:oxidoreductase activity, acting on paired donors, with incorporation or reduction of molecular oxygen"/>
    <property type="evidence" value="ECO:0007669"/>
    <property type="project" value="InterPro"/>
</dbReference>
<dbReference type="SUPFAM" id="SSF51679">
    <property type="entry name" value="Bacterial luciferase-like"/>
    <property type="match status" value="1"/>
</dbReference>
<dbReference type="Proteomes" id="UP000599074">
    <property type="component" value="Unassembled WGS sequence"/>
</dbReference>
<comment type="caution">
    <text evidence="3">The sequence shown here is derived from an EMBL/GenBank/DDBJ whole genome shotgun (WGS) entry which is preliminary data.</text>
</comment>
<evidence type="ECO:0000256" key="1">
    <source>
        <dbReference type="ARBA" id="ARBA00023002"/>
    </source>
</evidence>
<keyword evidence="1" id="KW-0560">Oxidoreductase</keyword>
<proteinExistence type="predicted"/>
<name>A0A8J3TA58_9ACTN</name>
<dbReference type="CDD" id="cd01097">
    <property type="entry name" value="Tetrahydromethanopterin_reductase"/>
    <property type="match status" value="1"/>
</dbReference>
<feature type="domain" description="Luciferase-like" evidence="2">
    <location>
        <begin position="14"/>
        <end position="291"/>
    </location>
</feature>
<dbReference type="InterPro" id="IPR019945">
    <property type="entry name" value="F420_G6P_DH-rel"/>
</dbReference>
<reference evidence="3" key="1">
    <citation type="submission" date="2021-01" db="EMBL/GenBank/DDBJ databases">
        <title>Whole genome shotgun sequence of Planosporangium mesophilum NBRC 109066.</title>
        <authorList>
            <person name="Komaki H."/>
            <person name="Tamura T."/>
        </authorList>
    </citation>
    <scope>NUCLEOTIDE SEQUENCE</scope>
    <source>
        <strain evidence="3">NBRC 109066</strain>
    </source>
</reference>